<dbReference type="PANTHER" id="PTHR43768">
    <property type="entry name" value="TREHALOSE 6-PHOSPHATE PHOSPHATASE"/>
    <property type="match status" value="1"/>
</dbReference>
<dbReference type="SUPFAM" id="SSF56784">
    <property type="entry name" value="HAD-like"/>
    <property type="match status" value="1"/>
</dbReference>
<dbReference type="EC" id="3.1.3.12" evidence="6"/>
<dbReference type="InterPro" id="IPR003337">
    <property type="entry name" value="Trehalose_PPase"/>
</dbReference>
<proteinExistence type="inferred from homology"/>
<evidence type="ECO:0000256" key="3">
    <source>
        <dbReference type="ARBA" id="ARBA00008770"/>
    </source>
</evidence>
<comment type="function">
    <text evidence="5 6">Removes the phosphate from trehalose 6-phosphate to produce free trehalose.</text>
</comment>
<dbReference type="InterPro" id="IPR036412">
    <property type="entry name" value="HAD-like_sf"/>
</dbReference>
<evidence type="ECO:0000256" key="2">
    <source>
        <dbReference type="ARBA" id="ARBA00005199"/>
    </source>
</evidence>
<reference evidence="7 8" key="1">
    <citation type="submission" date="2020-12" db="EMBL/GenBank/DDBJ databases">
        <title>Microbacterium sp. HY060.</title>
        <authorList>
            <person name="Zhou J."/>
        </authorList>
    </citation>
    <scope>NUCLEOTIDE SEQUENCE [LARGE SCALE GENOMIC DNA]</scope>
    <source>
        <strain evidence="7 8">HY60</strain>
    </source>
</reference>
<keyword evidence="6" id="KW-0479">Metal-binding</keyword>
<dbReference type="NCBIfam" id="TIGR01484">
    <property type="entry name" value="HAD-SF-IIB"/>
    <property type="match status" value="1"/>
</dbReference>
<gene>
    <name evidence="7" type="primary">otsB</name>
    <name evidence="7" type="ORF">HCR76_06855</name>
</gene>
<evidence type="ECO:0000256" key="6">
    <source>
        <dbReference type="RuleBase" id="RU361117"/>
    </source>
</evidence>
<evidence type="ECO:0000313" key="7">
    <source>
        <dbReference type="EMBL" id="QPZ39751.1"/>
    </source>
</evidence>
<evidence type="ECO:0000256" key="1">
    <source>
        <dbReference type="ARBA" id="ARBA00000500"/>
    </source>
</evidence>
<dbReference type="Pfam" id="PF02358">
    <property type="entry name" value="Trehalose_PPase"/>
    <property type="match status" value="1"/>
</dbReference>
<comment type="similarity">
    <text evidence="3 6">Belongs to the trehalose phosphatase family.</text>
</comment>
<dbReference type="InterPro" id="IPR006379">
    <property type="entry name" value="HAD-SF_hydro_IIB"/>
</dbReference>
<evidence type="ECO:0000256" key="5">
    <source>
        <dbReference type="ARBA" id="ARBA00024179"/>
    </source>
</evidence>
<sequence>MTQQAHVFDGVPGPLLEALRSLARTAQLTVALDFDGVLAPLVDRPNDARSDPRSLQAISDLVLLSGTTVALVSGRSLESLRAVSGSPDGVLLIGSHGAEYDLGEGRAGIALTAEEKRALTELERAITSVASRHPESRVESKPAGIALHTRGMDPDAASATQRDASHTVGASVLGVTQRAGKDVVEFSVVTATKGEAMQRLRLHTTATAMLYAGDDVTDEDAFAALEPGDVSVKVGAGATAALHRLHGTAEVAQMLRVLASDRRNHLLGA</sequence>
<accession>A0ABX6YMZ4</accession>
<evidence type="ECO:0000256" key="4">
    <source>
        <dbReference type="ARBA" id="ARBA00022801"/>
    </source>
</evidence>
<keyword evidence="4 6" id="KW-0378">Hydrolase</keyword>
<name>A0ABX6YMZ4_9MICO</name>
<dbReference type="PANTHER" id="PTHR43768:SF3">
    <property type="entry name" value="TREHALOSE 6-PHOSPHATE PHOSPHATASE"/>
    <property type="match status" value="1"/>
</dbReference>
<dbReference type="GO" id="GO:0004805">
    <property type="term" value="F:trehalose-phosphatase activity"/>
    <property type="evidence" value="ECO:0007669"/>
    <property type="project" value="UniProtKB-EC"/>
</dbReference>
<dbReference type="InterPro" id="IPR023214">
    <property type="entry name" value="HAD_sf"/>
</dbReference>
<dbReference type="Gene3D" id="3.30.70.1020">
    <property type="entry name" value="Trehalose-6-phosphate phosphatase related protein, domain 2"/>
    <property type="match status" value="1"/>
</dbReference>
<protein>
    <recommendedName>
        <fullName evidence="6">Trehalose 6-phosphate phosphatase</fullName>
        <ecNumber evidence="6">3.1.3.12</ecNumber>
    </recommendedName>
</protein>
<keyword evidence="6" id="KW-0460">Magnesium</keyword>
<keyword evidence="8" id="KW-1185">Reference proteome</keyword>
<dbReference type="Gene3D" id="3.40.50.1000">
    <property type="entry name" value="HAD superfamily/HAD-like"/>
    <property type="match status" value="1"/>
</dbReference>
<dbReference type="Proteomes" id="UP000662814">
    <property type="component" value="Chromosome"/>
</dbReference>
<dbReference type="EMBL" id="CP061169">
    <property type="protein sequence ID" value="QPZ39751.1"/>
    <property type="molecule type" value="Genomic_DNA"/>
</dbReference>
<comment type="cofactor">
    <cofactor evidence="6">
        <name>Mg(2+)</name>
        <dbReference type="ChEBI" id="CHEBI:18420"/>
    </cofactor>
</comment>
<evidence type="ECO:0000313" key="8">
    <source>
        <dbReference type="Proteomes" id="UP000662814"/>
    </source>
</evidence>
<dbReference type="InterPro" id="IPR044651">
    <property type="entry name" value="OTSB-like"/>
</dbReference>
<comment type="catalytic activity">
    <reaction evidence="1 6">
        <text>alpha,alpha-trehalose 6-phosphate + H2O = alpha,alpha-trehalose + phosphate</text>
        <dbReference type="Rhea" id="RHEA:23420"/>
        <dbReference type="ChEBI" id="CHEBI:15377"/>
        <dbReference type="ChEBI" id="CHEBI:16551"/>
        <dbReference type="ChEBI" id="CHEBI:43474"/>
        <dbReference type="ChEBI" id="CHEBI:58429"/>
        <dbReference type="EC" id="3.1.3.12"/>
    </reaction>
</comment>
<dbReference type="NCBIfam" id="TIGR00685">
    <property type="entry name" value="T6PP"/>
    <property type="match status" value="1"/>
</dbReference>
<organism evidence="7 8">
    <name type="scientific">Paramicrobacterium chengjingii</name>
    <dbReference type="NCBI Taxonomy" id="2769067"/>
    <lineage>
        <taxon>Bacteria</taxon>
        <taxon>Bacillati</taxon>
        <taxon>Actinomycetota</taxon>
        <taxon>Actinomycetes</taxon>
        <taxon>Micrococcales</taxon>
        <taxon>Microbacteriaceae</taxon>
        <taxon>Paramicrobacterium</taxon>
    </lineage>
</organism>
<dbReference type="RefSeq" id="WP_166989440.1">
    <property type="nucleotide sequence ID" value="NZ_CP061169.1"/>
</dbReference>
<comment type="pathway">
    <text evidence="2 6">Glycan biosynthesis; trehalose biosynthesis.</text>
</comment>